<keyword evidence="2" id="KW-1185">Reference proteome</keyword>
<protein>
    <submittedName>
        <fullName evidence="1">Uncharacterized protein</fullName>
    </submittedName>
</protein>
<dbReference type="Proteomes" id="UP000019678">
    <property type="component" value="Unassembled WGS sequence"/>
</dbReference>
<dbReference type="eggNOG" id="COG4636">
    <property type="taxonomic scope" value="Bacteria"/>
</dbReference>
<organism evidence="1 2">
    <name type="scientific">Chondromyces apiculatus DSM 436</name>
    <dbReference type="NCBI Taxonomy" id="1192034"/>
    <lineage>
        <taxon>Bacteria</taxon>
        <taxon>Pseudomonadati</taxon>
        <taxon>Myxococcota</taxon>
        <taxon>Polyangia</taxon>
        <taxon>Polyangiales</taxon>
        <taxon>Polyangiaceae</taxon>
        <taxon>Chondromyces</taxon>
    </lineage>
</organism>
<comment type="caution">
    <text evidence="1">The sequence shown here is derived from an EMBL/GenBank/DDBJ whole genome shotgun (WGS) entry which is preliminary data.</text>
</comment>
<evidence type="ECO:0000313" key="1">
    <source>
        <dbReference type="EMBL" id="EYF00328.1"/>
    </source>
</evidence>
<dbReference type="RefSeq" id="WP_044251632.1">
    <property type="nucleotide sequence ID" value="NZ_ASRX01000116.1"/>
</dbReference>
<evidence type="ECO:0000313" key="2">
    <source>
        <dbReference type="Proteomes" id="UP000019678"/>
    </source>
</evidence>
<gene>
    <name evidence="1" type="ORF">CAP_0940</name>
</gene>
<dbReference type="AlphaFoldDB" id="A0A017STK0"/>
<reference evidence="1 2" key="1">
    <citation type="submission" date="2013-05" db="EMBL/GenBank/DDBJ databases">
        <title>Genome assembly of Chondromyces apiculatus DSM 436.</title>
        <authorList>
            <person name="Sharma G."/>
            <person name="Khatri I."/>
            <person name="Kaur C."/>
            <person name="Mayilraj S."/>
            <person name="Subramanian S."/>
        </authorList>
    </citation>
    <scope>NUCLEOTIDE SEQUENCE [LARGE SCALE GENOMIC DNA]</scope>
    <source>
        <strain evidence="1 2">DSM 436</strain>
    </source>
</reference>
<sequence>MPYVWIVEPVARTLEVYRRGLDERWLVIGLHEGTEKVRAEPFDALEIDLALLWKAPVPPASPARPEPSA</sequence>
<name>A0A017STK0_9BACT</name>
<dbReference type="EMBL" id="ASRX01000116">
    <property type="protein sequence ID" value="EYF00328.1"/>
    <property type="molecule type" value="Genomic_DNA"/>
</dbReference>
<accession>A0A017STK0</accession>
<proteinExistence type="predicted"/>
<dbReference type="STRING" id="1192034.CAP_0940"/>